<feature type="compositionally biased region" description="Basic and acidic residues" evidence="10">
    <location>
        <begin position="577"/>
        <end position="588"/>
    </location>
</feature>
<feature type="non-terminal residue" evidence="13">
    <location>
        <position position="588"/>
    </location>
</feature>
<feature type="domain" description="PPM-type phosphatase" evidence="12">
    <location>
        <begin position="1"/>
        <end position="272"/>
    </location>
</feature>
<feature type="compositionally biased region" description="Polar residues" evidence="10">
    <location>
        <begin position="563"/>
        <end position="572"/>
    </location>
</feature>
<comment type="caution">
    <text evidence="13">The sequence shown here is derived from an EMBL/GenBank/DDBJ whole genome shotgun (WGS) entry which is preliminary data.</text>
</comment>
<dbReference type="InterPro" id="IPR003441">
    <property type="entry name" value="NAC-dom"/>
</dbReference>
<keyword evidence="2" id="KW-0378">Hydrolase</keyword>
<proteinExistence type="predicted"/>
<evidence type="ECO:0000256" key="5">
    <source>
        <dbReference type="ARBA" id="ARBA00023125"/>
    </source>
</evidence>
<dbReference type="EC" id="3.1.3.16" evidence="1"/>
<feature type="compositionally biased region" description="Polar residues" evidence="10">
    <location>
        <begin position="369"/>
        <end position="383"/>
    </location>
</feature>
<evidence type="ECO:0000256" key="9">
    <source>
        <dbReference type="ARBA" id="ARBA00048336"/>
    </source>
</evidence>
<evidence type="ECO:0000259" key="12">
    <source>
        <dbReference type="PROSITE" id="PS51746"/>
    </source>
</evidence>
<evidence type="ECO:0000313" key="14">
    <source>
        <dbReference type="Proteomes" id="UP001231189"/>
    </source>
</evidence>
<dbReference type="InterPro" id="IPR036457">
    <property type="entry name" value="PPM-type-like_dom_sf"/>
</dbReference>
<dbReference type="GO" id="GO:0003677">
    <property type="term" value="F:DNA binding"/>
    <property type="evidence" value="ECO:0007669"/>
    <property type="project" value="UniProtKB-KW"/>
</dbReference>
<evidence type="ECO:0000259" key="11">
    <source>
        <dbReference type="PROSITE" id="PS51005"/>
    </source>
</evidence>
<evidence type="ECO:0000256" key="1">
    <source>
        <dbReference type="ARBA" id="ARBA00013081"/>
    </source>
</evidence>
<accession>A0AAD8SG38</accession>
<dbReference type="InterPro" id="IPR001932">
    <property type="entry name" value="PPM-type_phosphatase-like_dom"/>
</dbReference>
<keyword evidence="7" id="KW-0539">Nucleus</keyword>
<protein>
    <recommendedName>
        <fullName evidence="1">protein-serine/threonine phosphatase</fullName>
        <ecNumber evidence="1">3.1.3.16</ecNumber>
    </recommendedName>
</protein>
<dbReference type="Gene3D" id="2.170.150.80">
    <property type="entry name" value="NAC domain"/>
    <property type="match status" value="1"/>
</dbReference>
<feature type="domain" description="NAC" evidence="11">
    <location>
        <begin position="390"/>
        <end position="532"/>
    </location>
</feature>
<dbReference type="CDD" id="cd00143">
    <property type="entry name" value="PP2Cc"/>
    <property type="match status" value="1"/>
</dbReference>
<dbReference type="PANTHER" id="PTHR13832">
    <property type="entry name" value="PROTEIN PHOSPHATASE 2C"/>
    <property type="match status" value="1"/>
</dbReference>
<keyword evidence="5" id="KW-0238">DNA-binding</keyword>
<reference evidence="13" key="1">
    <citation type="submission" date="2023-07" db="EMBL/GenBank/DDBJ databases">
        <title>A chromosome-level genome assembly of Lolium multiflorum.</title>
        <authorList>
            <person name="Chen Y."/>
            <person name="Copetti D."/>
            <person name="Kolliker R."/>
            <person name="Studer B."/>
        </authorList>
    </citation>
    <scope>NUCLEOTIDE SEQUENCE</scope>
    <source>
        <strain evidence="13">02402/16</strain>
        <tissue evidence="13">Leaf</tissue>
    </source>
</reference>
<keyword evidence="6" id="KW-0804">Transcription</keyword>
<dbReference type="PROSITE" id="PS51005">
    <property type="entry name" value="NAC"/>
    <property type="match status" value="2"/>
</dbReference>
<comment type="catalytic activity">
    <reaction evidence="8">
        <text>O-phospho-L-seryl-[protein] + H2O = L-seryl-[protein] + phosphate</text>
        <dbReference type="Rhea" id="RHEA:20629"/>
        <dbReference type="Rhea" id="RHEA-COMP:9863"/>
        <dbReference type="Rhea" id="RHEA-COMP:11604"/>
        <dbReference type="ChEBI" id="CHEBI:15377"/>
        <dbReference type="ChEBI" id="CHEBI:29999"/>
        <dbReference type="ChEBI" id="CHEBI:43474"/>
        <dbReference type="ChEBI" id="CHEBI:83421"/>
        <dbReference type="EC" id="3.1.3.16"/>
    </reaction>
</comment>
<dbReference type="InterPro" id="IPR036093">
    <property type="entry name" value="NAC_dom_sf"/>
</dbReference>
<evidence type="ECO:0000256" key="4">
    <source>
        <dbReference type="ARBA" id="ARBA00023015"/>
    </source>
</evidence>
<dbReference type="Gene3D" id="3.60.40.10">
    <property type="entry name" value="PPM-type phosphatase domain"/>
    <property type="match status" value="2"/>
</dbReference>
<feature type="domain" description="NAC" evidence="11">
    <location>
        <begin position="187"/>
        <end position="340"/>
    </location>
</feature>
<dbReference type="Pfam" id="PF02365">
    <property type="entry name" value="NAM"/>
    <property type="match status" value="1"/>
</dbReference>
<keyword evidence="14" id="KW-1185">Reference proteome</keyword>
<dbReference type="Pfam" id="PF00481">
    <property type="entry name" value="PP2C"/>
    <property type="match status" value="2"/>
</dbReference>
<evidence type="ECO:0000256" key="3">
    <source>
        <dbReference type="ARBA" id="ARBA00022912"/>
    </source>
</evidence>
<dbReference type="SUPFAM" id="SSF81606">
    <property type="entry name" value="PP2C-like"/>
    <property type="match status" value="2"/>
</dbReference>
<organism evidence="13 14">
    <name type="scientific">Lolium multiflorum</name>
    <name type="common">Italian ryegrass</name>
    <name type="synonym">Lolium perenne subsp. multiflorum</name>
    <dbReference type="NCBI Taxonomy" id="4521"/>
    <lineage>
        <taxon>Eukaryota</taxon>
        <taxon>Viridiplantae</taxon>
        <taxon>Streptophyta</taxon>
        <taxon>Embryophyta</taxon>
        <taxon>Tracheophyta</taxon>
        <taxon>Spermatophyta</taxon>
        <taxon>Magnoliopsida</taxon>
        <taxon>Liliopsida</taxon>
        <taxon>Poales</taxon>
        <taxon>Poaceae</taxon>
        <taxon>BOP clade</taxon>
        <taxon>Pooideae</taxon>
        <taxon>Poodae</taxon>
        <taxon>Poeae</taxon>
        <taxon>Poeae Chloroplast Group 2 (Poeae type)</taxon>
        <taxon>Loliodinae</taxon>
        <taxon>Loliinae</taxon>
        <taxon>Lolium</taxon>
    </lineage>
</organism>
<feature type="compositionally biased region" description="Basic residues" evidence="10">
    <location>
        <begin position="343"/>
        <end position="354"/>
    </location>
</feature>
<dbReference type="PANTHER" id="PTHR13832:SF285">
    <property type="entry name" value="PROTEIN PHOSPHATASE 2C 22-RELATED"/>
    <property type="match status" value="1"/>
</dbReference>
<dbReference type="GO" id="GO:0004722">
    <property type="term" value="F:protein serine/threonine phosphatase activity"/>
    <property type="evidence" value="ECO:0007669"/>
    <property type="project" value="UniProtKB-EC"/>
</dbReference>
<feature type="region of interest" description="Disordered" evidence="10">
    <location>
        <begin position="343"/>
        <end position="394"/>
    </location>
</feature>
<dbReference type="InterPro" id="IPR015655">
    <property type="entry name" value="PP2C"/>
</dbReference>
<gene>
    <name evidence="13" type="ORF">QYE76_068337</name>
</gene>
<sequence length="588" mass="65728">AIDLSTDHKPNEPGERARIEAAGGSVVQRQVLVHDASGRMRIELGPYRVDGIIAVSRALGDFQFKKNNRLKLICNPDIHTREVLVYDASGRMRIELCPYRVNGIIAVSRALGDFQFKKNNRLKLICNPDIHTEDITDDIDFLLIASDGIWEVKTSEEVVTYVNERLQTRADPNSASIQNSTVEGGVAVQSFLTQPCDLELLQRWVGPRIINGITHPSAHELNIYSTAPSVLATQYSSVRADDGSEAWYFFTRLQRKGQSGSRVNRSVDVDGVTWSWHGEHKARPVHSAPRDGHTVGFRRLFSFSRKDNEDNLIRDGWIMSEYGLNENEANEVVLCKIHRTTYRSDHSKRRKRPRLDHASGVFSKRRPLQQASTSHTGVDQQETNLEERSSRYSIPAHPRNDQLIAKLLHPRQLSGVAVHEVFNVYELSPMELIKKYPATVNAEGTPTWYFYTSSHVEGAGISETGRWSSQLEPIQFVHDSYGQILGHVQFVKFFESMDKSSEDLLFSGYTMSQFSGKNSQLDDIVLCTMGLPNAVEFKNGNNPTATANANASCSGDSCPRPQAKTTDPSSSIGAPKVDTKAEIKAAEE</sequence>
<evidence type="ECO:0000256" key="8">
    <source>
        <dbReference type="ARBA" id="ARBA00047761"/>
    </source>
</evidence>
<keyword evidence="4" id="KW-0805">Transcription regulation</keyword>
<keyword evidence="3" id="KW-0904">Protein phosphatase</keyword>
<dbReference type="AlphaFoldDB" id="A0AAD8SG38"/>
<evidence type="ECO:0000256" key="10">
    <source>
        <dbReference type="SAM" id="MobiDB-lite"/>
    </source>
</evidence>
<dbReference type="SUPFAM" id="SSF101941">
    <property type="entry name" value="NAC domain"/>
    <property type="match status" value="2"/>
</dbReference>
<dbReference type="PROSITE" id="PS51746">
    <property type="entry name" value="PPM_2"/>
    <property type="match status" value="1"/>
</dbReference>
<evidence type="ECO:0000256" key="7">
    <source>
        <dbReference type="ARBA" id="ARBA00023242"/>
    </source>
</evidence>
<evidence type="ECO:0000256" key="6">
    <source>
        <dbReference type="ARBA" id="ARBA00023163"/>
    </source>
</evidence>
<name>A0AAD8SG38_LOLMU</name>
<comment type="catalytic activity">
    <reaction evidence="9">
        <text>O-phospho-L-threonyl-[protein] + H2O = L-threonyl-[protein] + phosphate</text>
        <dbReference type="Rhea" id="RHEA:47004"/>
        <dbReference type="Rhea" id="RHEA-COMP:11060"/>
        <dbReference type="Rhea" id="RHEA-COMP:11605"/>
        <dbReference type="ChEBI" id="CHEBI:15377"/>
        <dbReference type="ChEBI" id="CHEBI:30013"/>
        <dbReference type="ChEBI" id="CHEBI:43474"/>
        <dbReference type="ChEBI" id="CHEBI:61977"/>
        <dbReference type="EC" id="3.1.3.16"/>
    </reaction>
</comment>
<feature type="region of interest" description="Disordered" evidence="10">
    <location>
        <begin position="548"/>
        <end position="588"/>
    </location>
</feature>
<dbReference type="GO" id="GO:0006355">
    <property type="term" value="P:regulation of DNA-templated transcription"/>
    <property type="evidence" value="ECO:0007669"/>
    <property type="project" value="InterPro"/>
</dbReference>
<evidence type="ECO:0000256" key="2">
    <source>
        <dbReference type="ARBA" id="ARBA00022801"/>
    </source>
</evidence>
<evidence type="ECO:0000313" key="13">
    <source>
        <dbReference type="EMBL" id="KAK1650532.1"/>
    </source>
</evidence>
<dbReference type="EMBL" id="JAUUTY010000004">
    <property type="protein sequence ID" value="KAK1650532.1"/>
    <property type="molecule type" value="Genomic_DNA"/>
</dbReference>
<dbReference type="Proteomes" id="UP001231189">
    <property type="component" value="Unassembled WGS sequence"/>
</dbReference>